<name>A0A917Y0E6_9BACI</name>
<keyword evidence="7" id="KW-0010">Activator</keyword>
<keyword evidence="5" id="KW-0805">Transcription regulation</keyword>
<dbReference type="PIRSF" id="PIRSF006171">
    <property type="entry name" value="RR_citrat_malat"/>
    <property type="match status" value="1"/>
</dbReference>
<organism evidence="11 12">
    <name type="scientific">Oceanobacillus indicireducens</name>
    <dbReference type="NCBI Taxonomy" id="1004261"/>
    <lineage>
        <taxon>Bacteria</taxon>
        <taxon>Bacillati</taxon>
        <taxon>Bacillota</taxon>
        <taxon>Bacilli</taxon>
        <taxon>Bacillales</taxon>
        <taxon>Bacillaceae</taxon>
        <taxon>Oceanobacillus</taxon>
    </lineage>
</organism>
<dbReference type="PROSITE" id="PS50110">
    <property type="entry name" value="RESPONSE_REGULATORY"/>
    <property type="match status" value="1"/>
</dbReference>
<dbReference type="GO" id="GO:0003700">
    <property type="term" value="F:DNA-binding transcription factor activity"/>
    <property type="evidence" value="ECO:0007669"/>
    <property type="project" value="InterPro"/>
</dbReference>
<evidence type="ECO:0000313" key="11">
    <source>
        <dbReference type="EMBL" id="GGN60793.1"/>
    </source>
</evidence>
<feature type="modified residue" description="4-aspartylphosphate" evidence="9">
    <location>
        <position position="59"/>
    </location>
</feature>
<evidence type="ECO:0000256" key="7">
    <source>
        <dbReference type="ARBA" id="ARBA00023159"/>
    </source>
</evidence>
<dbReference type="InterPro" id="IPR036390">
    <property type="entry name" value="WH_DNA-bd_sf"/>
</dbReference>
<evidence type="ECO:0000256" key="5">
    <source>
        <dbReference type="ARBA" id="ARBA00023015"/>
    </source>
</evidence>
<keyword evidence="8" id="KW-0804">Transcription</keyword>
<keyword evidence="4" id="KW-0902">Two-component regulatory system</keyword>
<proteinExistence type="predicted"/>
<gene>
    <name evidence="11" type="ORF">GCM10007971_25150</name>
</gene>
<accession>A0A917Y0E6</accession>
<keyword evidence="6" id="KW-0238">DNA-binding</keyword>
<dbReference type="InterPro" id="IPR024187">
    <property type="entry name" value="Sig_transdc_resp-reg_cit/mal"/>
</dbReference>
<dbReference type="InterPro" id="IPR048714">
    <property type="entry name" value="DpiA-like_HTH"/>
</dbReference>
<dbReference type="CDD" id="cd19925">
    <property type="entry name" value="REC_citrate_TCS"/>
    <property type="match status" value="1"/>
</dbReference>
<keyword evidence="2" id="KW-0963">Cytoplasm</keyword>
<evidence type="ECO:0000256" key="6">
    <source>
        <dbReference type="ARBA" id="ARBA00023125"/>
    </source>
</evidence>
<dbReference type="PANTHER" id="PTHR45526:SF6">
    <property type="entry name" value="TRANSCRIPTIONAL REGULATORY PROTEIN CITT"/>
    <property type="match status" value="1"/>
</dbReference>
<evidence type="ECO:0000256" key="4">
    <source>
        <dbReference type="ARBA" id="ARBA00023012"/>
    </source>
</evidence>
<evidence type="ECO:0000256" key="2">
    <source>
        <dbReference type="ARBA" id="ARBA00022490"/>
    </source>
</evidence>
<dbReference type="AlphaFoldDB" id="A0A917Y0E6"/>
<dbReference type="GO" id="GO:0003677">
    <property type="term" value="F:DNA binding"/>
    <property type="evidence" value="ECO:0007669"/>
    <property type="project" value="UniProtKB-KW"/>
</dbReference>
<reference evidence="11" key="1">
    <citation type="journal article" date="2014" name="Int. J. Syst. Evol. Microbiol.">
        <title>Complete genome sequence of Corynebacterium casei LMG S-19264T (=DSM 44701T), isolated from a smear-ripened cheese.</title>
        <authorList>
            <consortium name="US DOE Joint Genome Institute (JGI-PGF)"/>
            <person name="Walter F."/>
            <person name="Albersmeier A."/>
            <person name="Kalinowski J."/>
            <person name="Ruckert C."/>
        </authorList>
    </citation>
    <scope>NUCLEOTIDE SEQUENCE</scope>
    <source>
        <strain evidence="11">JCM 17251</strain>
    </source>
</reference>
<dbReference type="Gene3D" id="3.40.50.2300">
    <property type="match status" value="1"/>
</dbReference>
<dbReference type="Proteomes" id="UP000624041">
    <property type="component" value="Unassembled WGS sequence"/>
</dbReference>
<dbReference type="SUPFAM" id="SSF52172">
    <property type="entry name" value="CheY-like"/>
    <property type="match status" value="1"/>
</dbReference>
<dbReference type="Pfam" id="PF20714">
    <property type="entry name" value="HTH_64"/>
    <property type="match status" value="1"/>
</dbReference>
<dbReference type="RefSeq" id="WP_188857874.1">
    <property type="nucleotide sequence ID" value="NZ_BMOS01000018.1"/>
</dbReference>
<dbReference type="InterPro" id="IPR051271">
    <property type="entry name" value="2C-system_Tx_regulators"/>
</dbReference>
<dbReference type="GO" id="GO:0000156">
    <property type="term" value="F:phosphorelay response regulator activity"/>
    <property type="evidence" value="ECO:0007669"/>
    <property type="project" value="TreeGrafter"/>
</dbReference>
<protein>
    <submittedName>
        <fullName evidence="11">Two-component system response regulator</fullName>
    </submittedName>
</protein>
<evidence type="ECO:0000256" key="9">
    <source>
        <dbReference type="PROSITE-ProRule" id="PRU00169"/>
    </source>
</evidence>
<evidence type="ECO:0000313" key="12">
    <source>
        <dbReference type="Proteomes" id="UP000624041"/>
    </source>
</evidence>
<reference evidence="11" key="2">
    <citation type="submission" date="2020-09" db="EMBL/GenBank/DDBJ databases">
        <authorList>
            <person name="Sun Q."/>
            <person name="Ohkuma M."/>
        </authorList>
    </citation>
    <scope>NUCLEOTIDE SEQUENCE</scope>
    <source>
        <strain evidence="11">JCM 17251</strain>
    </source>
</reference>
<keyword evidence="3 9" id="KW-0597">Phosphoprotein</keyword>
<evidence type="ECO:0000256" key="1">
    <source>
        <dbReference type="ARBA" id="ARBA00004496"/>
    </source>
</evidence>
<evidence type="ECO:0000256" key="3">
    <source>
        <dbReference type="ARBA" id="ARBA00022553"/>
    </source>
</evidence>
<dbReference type="InterPro" id="IPR001789">
    <property type="entry name" value="Sig_transdc_resp-reg_receiver"/>
</dbReference>
<comment type="subcellular location">
    <subcellularLocation>
        <location evidence="1">Cytoplasm</location>
    </subcellularLocation>
</comment>
<comment type="caution">
    <text evidence="11">The sequence shown here is derived from an EMBL/GenBank/DDBJ whole genome shotgun (WGS) entry which is preliminary data.</text>
</comment>
<evidence type="ECO:0000256" key="8">
    <source>
        <dbReference type="ARBA" id="ARBA00023163"/>
    </source>
</evidence>
<dbReference type="InterPro" id="IPR011006">
    <property type="entry name" value="CheY-like_superfamily"/>
</dbReference>
<dbReference type="GO" id="GO:0005737">
    <property type="term" value="C:cytoplasm"/>
    <property type="evidence" value="ECO:0007669"/>
    <property type="project" value="UniProtKB-SubCell"/>
</dbReference>
<dbReference type="PANTHER" id="PTHR45526">
    <property type="entry name" value="TRANSCRIPTIONAL REGULATORY PROTEIN DPIA"/>
    <property type="match status" value="1"/>
</dbReference>
<dbReference type="Pfam" id="PF00072">
    <property type="entry name" value="Response_reg"/>
    <property type="match status" value="1"/>
</dbReference>
<evidence type="ECO:0000259" key="10">
    <source>
        <dbReference type="PROSITE" id="PS50110"/>
    </source>
</evidence>
<keyword evidence="12" id="KW-1185">Reference proteome</keyword>
<dbReference type="SMART" id="SM00448">
    <property type="entry name" value="REC"/>
    <property type="match status" value="1"/>
</dbReference>
<dbReference type="EMBL" id="BMOS01000018">
    <property type="protein sequence ID" value="GGN60793.1"/>
    <property type="molecule type" value="Genomic_DNA"/>
</dbReference>
<dbReference type="SUPFAM" id="SSF46785">
    <property type="entry name" value="Winged helix' DNA-binding domain"/>
    <property type="match status" value="1"/>
</dbReference>
<feature type="domain" description="Response regulatory" evidence="10">
    <location>
        <begin position="6"/>
        <end position="124"/>
    </location>
</feature>
<sequence>MKENYQVLIVEDDFRIANIHKQFIENTEGFIVRASVKTGEEALNFLKESSNVPDIVLLDIYIPDVEGLDLFWEIRSTYRDTDIIIVTAADDVDTIQETVRGGVFDYIIKPVDMDRFERTLNRFKERRGFFESKEVLGQDEIDTYILPKSLPKHNSENLPKGIDAITLNEVTTLLETELTRGITAVELSKQIGMSRSTARRYLEYLVSIKQIEMRLKYGTVGRPERKYFLRETYEQNE</sequence>